<keyword evidence="2" id="KW-0238">DNA-binding</keyword>
<comment type="caution">
    <text evidence="5">The sequence shown here is derived from an EMBL/GenBank/DDBJ whole genome shotgun (WGS) entry which is preliminary data.</text>
</comment>
<evidence type="ECO:0000313" key="5">
    <source>
        <dbReference type="EMBL" id="RBP35985.1"/>
    </source>
</evidence>
<keyword evidence="1" id="KW-0805">Transcription regulation</keyword>
<dbReference type="PROSITE" id="PS50043">
    <property type="entry name" value="HTH_LUXR_2"/>
    <property type="match status" value="1"/>
</dbReference>
<dbReference type="Proteomes" id="UP000253628">
    <property type="component" value="Unassembled WGS sequence"/>
</dbReference>
<dbReference type="SMART" id="SM00421">
    <property type="entry name" value="HTH_LUXR"/>
    <property type="match status" value="1"/>
</dbReference>
<organism evidence="5 6">
    <name type="scientific">Eoetvoesiella caeni</name>
    <dbReference type="NCBI Taxonomy" id="645616"/>
    <lineage>
        <taxon>Bacteria</taxon>
        <taxon>Pseudomonadati</taxon>
        <taxon>Pseudomonadota</taxon>
        <taxon>Betaproteobacteria</taxon>
        <taxon>Burkholderiales</taxon>
        <taxon>Alcaligenaceae</taxon>
        <taxon>Eoetvoesiella</taxon>
    </lineage>
</organism>
<dbReference type="CDD" id="cd06170">
    <property type="entry name" value="LuxR_C_like"/>
    <property type="match status" value="1"/>
</dbReference>
<dbReference type="Pfam" id="PF00196">
    <property type="entry name" value="GerE"/>
    <property type="match status" value="1"/>
</dbReference>
<dbReference type="PANTHER" id="PTHR44688:SF16">
    <property type="entry name" value="DNA-BINDING TRANSCRIPTIONAL ACTIVATOR DEVR_DOSR"/>
    <property type="match status" value="1"/>
</dbReference>
<accession>A0A366H2I1</accession>
<keyword evidence="6" id="KW-1185">Reference proteome</keyword>
<dbReference type="Gene3D" id="1.10.10.10">
    <property type="entry name" value="Winged helix-like DNA-binding domain superfamily/Winged helix DNA-binding domain"/>
    <property type="match status" value="1"/>
</dbReference>
<keyword evidence="3" id="KW-0804">Transcription</keyword>
<dbReference type="EMBL" id="QNRQ01000014">
    <property type="protein sequence ID" value="RBP35985.1"/>
    <property type="molecule type" value="Genomic_DNA"/>
</dbReference>
<evidence type="ECO:0000256" key="3">
    <source>
        <dbReference type="ARBA" id="ARBA00023163"/>
    </source>
</evidence>
<evidence type="ECO:0000313" key="6">
    <source>
        <dbReference type="Proteomes" id="UP000253628"/>
    </source>
</evidence>
<dbReference type="GO" id="GO:0006355">
    <property type="term" value="P:regulation of DNA-templated transcription"/>
    <property type="evidence" value="ECO:0007669"/>
    <property type="project" value="InterPro"/>
</dbReference>
<feature type="domain" description="HTH luxR-type" evidence="4">
    <location>
        <begin position="230"/>
        <end position="295"/>
    </location>
</feature>
<evidence type="ECO:0000256" key="2">
    <source>
        <dbReference type="ARBA" id="ARBA00023125"/>
    </source>
</evidence>
<protein>
    <submittedName>
        <fullName evidence="5">LuxR family transcriptional regulator</fullName>
    </submittedName>
</protein>
<gene>
    <name evidence="5" type="ORF">DFR37_11440</name>
</gene>
<dbReference type="PANTHER" id="PTHR44688">
    <property type="entry name" value="DNA-BINDING TRANSCRIPTIONAL ACTIVATOR DEVR_DOSR"/>
    <property type="match status" value="1"/>
</dbReference>
<dbReference type="InterPro" id="IPR016032">
    <property type="entry name" value="Sig_transdc_resp-reg_C-effctor"/>
</dbReference>
<dbReference type="AlphaFoldDB" id="A0A366H2I1"/>
<dbReference type="PRINTS" id="PR00038">
    <property type="entry name" value="HTHLUXR"/>
</dbReference>
<dbReference type="GO" id="GO:0003677">
    <property type="term" value="F:DNA binding"/>
    <property type="evidence" value="ECO:0007669"/>
    <property type="project" value="UniProtKB-KW"/>
</dbReference>
<proteinExistence type="predicted"/>
<reference evidence="5 6" key="1">
    <citation type="submission" date="2018-06" db="EMBL/GenBank/DDBJ databases">
        <title>Genomic Encyclopedia of Type Strains, Phase IV (KMG-IV): sequencing the most valuable type-strain genomes for metagenomic binning, comparative biology and taxonomic classification.</title>
        <authorList>
            <person name="Goeker M."/>
        </authorList>
    </citation>
    <scope>NUCLEOTIDE SEQUENCE [LARGE SCALE GENOMIC DNA]</scope>
    <source>
        <strain evidence="5 6">DSM 25520</strain>
    </source>
</reference>
<dbReference type="InterPro" id="IPR036388">
    <property type="entry name" value="WH-like_DNA-bd_sf"/>
</dbReference>
<sequence>MTTFSCFDTPSPFVHDANCVENLLFQRPRERRGSPVSPVALARPNGLNNQSWESLIDSIGSKEFFIRLLTCLDRVCQVDHTSLFQLNDSSLSVIAAISHDGSDLAAERVARYTTTGLWRFDPSIAHIRKGLKREGQQFIKVNFDGLSQIFREKLYGGLGDKIVLSGVRKSVGYSLNLLRGESRGRYSCDEINSLLHISGPLISIVAKHWEAQNYRPARALQASVSEIESCLETDRRITSREREVCARIIYGMCHSGIAIDLDVGEETVKTYRTRAYQKLGIGSQRELLTWYLSIWNPFDH</sequence>
<evidence type="ECO:0000256" key="1">
    <source>
        <dbReference type="ARBA" id="ARBA00023015"/>
    </source>
</evidence>
<dbReference type="SUPFAM" id="SSF46894">
    <property type="entry name" value="C-terminal effector domain of the bipartite response regulators"/>
    <property type="match status" value="1"/>
</dbReference>
<dbReference type="InterPro" id="IPR000792">
    <property type="entry name" value="Tscrpt_reg_LuxR_C"/>
</dbReference>
<dbReference type="RefSeq" id="WP_170139955.1">
    <property type="nucleotide sequence ID" value="NZ_JACCEU010000002.1"/>
</dbReference>
<evidence type="ECO:0000259" key="4">
    <source>
        <dbReference type="PROSITE" id="PS50043"/>
    </source>
</evidence>
<name>A0A366H2I1_9BURK</name>